<feature type="domain" description="Peptidase M56" evidence="2">
    <location>
        <begin position="162"/>
        <end position="265"/>
    </location>
</feature>
<dbReference type="Pfam" id="PF05569">
    <property type="entry name" value="Peptidase_M56"/>
    <property type="match status" value="1"/>
</dbReference>
<proteinExistence type="predicted"/>
<keyword evidence="1" id="KW-1133">Transmembrane helix</keyword>
<dbReference type="PANTHER" id="PTHR34978:SF3">
    <property type="entry name" value="SLR0241 PROTEIN"/>
    <property type="match status" value="1"/>
</dbReference>
<dbReference type="RefSeq" id="WP_346755416.1">
    <property type="nucleotide sequence ID" value="NZ_JAUJEA010000018.1"/>
</dbReference>
<name>A0ABT8L197_9BACT</name>
<dbReference type="InterPro" id="IPR052173">
    <property type="entry name" value="Beta-lactam_resp_regulator"/>
</dbReference>
<evidence type="ECO:0000259" key="2">
    <source>
        <dbReference type="Pfam" id="PF05569"/>
    </source>
</evidence>
<feature type="transmembrane region" description="Helical" evidence="1">
    <location>
        <begin position="6"/>
        <end position="25"/>
    </location>
</feature>
<dbReference type="PANTHER" id="PTHR34978">
    <property type="entry name" value="POSSIBLE SENSOR-TRANSDUCER PROTEIN BLAR"/>
    <property type="match status" value="1"/>
</dbReference>
<feature type="transmembrane region" description="Helical" evidence="1">
    <location>
        <begin position="37"/>
        <end position="58"/>
    </location>
</feature>
<keyword evidence="1" id="KW-0812">Transmembrane</keyword>
<organism evidence="3 4">
    <name type="scientific">Splendidivirga corallicola</name>
    <dbReference type="NCBI Taxonomy" id="3051826"/>
    <lineage>
        <taxon>Bacteria</taxon>
        <taxon>Pseudomonadati</taxon>
        <taxon>Bacteroidota</taxon>
        <taxon>Cytophagia</taxon>
        <taxon>Cytophagales</taxon>
        <taxon>Splendidivirgaceae</taxon>
        <taxon>Splendidivirga</taxon>
    </lineage>
</organism>
<gene>
    <name evidence="3" type="ORF">QQ008_28680</name>
</gene>
<dbReference type="InterPro" id="IPR008756">
    <property type="entry name" value="Peptidase_M56"/>
</dbReference>
<evidence type="ECO:0000256" key="1">
    <source>
        <dbReference type="SAM" id="Phobius"/>
    </source>
</evidence>
<accession>A0ABT8L197</accession>
<reference evidence="3" key="1">
    <citation type="submission" date="2023-06" db="EMBL/GenBank/DDBJ databases">
        <title>Genomic of Parafulvivirga corallium.</title>
        <authorList>
            <person name="Wang G."/>
        </authorList>
    </citation>
    <scope>NUCLEOTIDE SEQUENCE</scope>
    <source>
        <strain evidence="3">BMA10</strain>
    </source>
</reference>
<keyword evidence="1" id="KW-0472">Membrane</keyword>
<comment type="caution">
    <text evidence="3">The sequence shown here is derived from an EMBL/GenBank/DDBJ whole genome shotgun (WGS) entry which is preliminary data.</text>
</comment>
<protein>
    <submittedName>
        <fullName evidence="3">M56 family metallopeptidase</fullName>
    </submittedName>
</protein>
<feature type="transmembrane region" description="Helical" evidence="1">
    <location>
        <begin position="274"/>
        <end position="292"/>
    </location>
</feature>
<dbReference type="Gene3D" id="3.30.1150.10">
    <property type="match status" value="1"/>
</dbReference>
<sequence>MNELIIYFIKSSICLAAFHFFYKFFLKKENCLHFNRLYLVLGTILSLVIPFLKIPLYFGAEPIANWENLNIIIESTSTNDLWQKNQNPVITPVVPLTWQEITGGLYFVGLFVFTFRFAFRIHTIFKIVHSHRDKKEQRDGYQLILTKGKLPTFSFFKYLFLDNTFTDQNVEAIIRHEEVHIKQWHSLDKIFLEIVSLVFWFNPLMIAMKNNIEEVHEFLADAEAVQNGHKKDYARMLINQAFLKIPLPFANYFNKSLIKRRIEMLNSLHRKVNIIRPLLSLPLLSLIFFFVACEKENIEKAETRVMARQLVQNGEGSFLTVPASEEFQKYIKGLERHFPDRTFSLGIANQSVLKELGNNSEYHKPLNIHFSRLIDEKEFLDLNVSTSYEENSVYLNMRPAYAFVFSYPKGYIKFDEHVYDYVDQMPYPTIGYAALNENIAGYLDENHSSLVEKINGEVQVEFVINQHGHIINSKIVKGLDDLPLNTDSRMLVYGAAIKAVSQTDGLWETGKERGIPKNVKMVLSIKF</sequence>
<dbReference type="Proteomes" id="UP001172082">
    <property type="component" value="Unassembled WGS sequence"/>
</dbReference>
<dbReference type="EMBL" id="JAUJEA010000018">
    <property type="protein sequence ID" value="MDN5205395.1"/>
    <property type="molecule type" value="Genomic_DNA"/>
</dbReference>
<dbReference type="CDD" id="cd07341">
    <property type="entry name" value="M56_BlaR1_MecR1_like"/>
    <property type="match status" value="1"/>
</dbReference>
<keyword evidence="4" id="KW-1185">Reference proteome</keyword>
<feature type="transmembrane region" description="Helical" evidence="1">
    <location>
        <begin position="105"/>
        <end position="128"/>
    </location>
</feature>
<evidence type="ECO:0000313" key="3">
    <source>
        <dbReference type="EMBL" id="MDN5205395.1"/>
    </source>
</evidence>
<evidence type="ECO:0000313" key="4">
    <source>
        <dbReference type="Proteomes" id="UP001172082"/>
    </source>
</evidence>